<evidence type="ECO:0000313" key="3">
    <source>
        <dbReference type="Proteomes" id="UP001174908"/>
    </source>
</evidence>
<dbReference type="SUPFAM" id="SSF53822">
    <property type="entry name" value="Periplasmic binding protein-like I"/>
    <property type="match status" value="1"/>
</dbReference>
<keyword evidence="1" id="KW-0732">Signal</keyword>
<dbReference type="CDD" id="cd06325">
    <property type="entry name" value="PBP1_ABC_unchar_transporter"/>
    <property type="match status" value="1"/>
</dbReference>
<dbReference type="InterPro" id="IPR007487">
    <property type="entry name" value="ABC_transpt-TYRBP-like"/>
</dbReference>
<comment type="caution">
    <text evidence="2">The sequence shown here is derived from an EMBL/GenBank/DDBJ whole genome shotgun (WGS) entry which is preliminary data.</text>
</comment>
<organism evidence="2 3">
    <name type="scientific">Variovorax dokdonensis</name>
    <dbReference type="NCBI Taxonomy" id="344883"/>
    <lineage>
        <taxon>Bacteria</taxon>
        <taxon>Pseudomonadati</taxon>
        <taxon>Pseudomonadota</taxon>
        <taxon>Betaproteobacteria</taxon>
        <taxon>Burkholderiales</taxon>
        <taxon>Comamonadaceae</taxon>
        <taxon>Variovorax</taxon>
    </lineage>
</organism>
<gene>
    <name evidence="2" type="ORF">QTH91_17130</name>
</gene>
<sequence length="340" mass="36571">MKALDLLLATSKTRLRWRHAALCAAMFSSLNAVHAQQPTGKTPRLGYLAAVSTAADTPRLEAFRQGLRELGYVEGKNILITYRHESQDLSRLPEHAAELLRGNIDVLVAVTSNAAQAAKKSTSTVPIVFMGVTDPIAIGLAQSLARPGGNSTGITNVAAILTGKRLEILKESRPAIRRVAVLWDPKAPGSIPQWEASQAPARKLGLELISMVASSPASYDAAFKEAIKARADAVWVTLNPVANSNQALIARLAIEHGLPSICARGDYAQNGCLMAYGPGYDTEGRDGARYVDRILKGAKPADLPIEQPTKFELLINLQTAQRLGYTIPRAVLNRADKVIQ</sequence>
<name>A0ABT7NE55_9BURK</name>
<reference evidence="2" key="1">
    <citation type="submission" date="2023-06" db="EMBL/GenBank/DDBJ databases">
        <authorList>
            <person name="Jiang Y."/>
            <person name="Liu Q."/>
        </authorList>
    </citation>
    <scope>NUCLEOTIDE SEQUENCE</scope>
    <source>
        <strain evidence="2">CGMCC 1.12089</strain>
    </source>
</reference>
<feature type="signal peptide" evidence="1">
    <location>
        <begin position="1"/>
        <end position="35"/>
    </location>
</feature>
<evidence type="ECO:0000256" key="1">
    <source>
        <dbReference type="SAM" id="SignalP"/>
    </source>
</evidence>
<feature type="chain" id="PRO_5045329495" evidence="1">
    <location>
        <begin position="36"/>
        <end position="340"/>
    </location>
</feature>
<proteinExistence type="predicted"/>
<dbReference type="Gene3D" id="3.40.50.2300">
    <property type="match status" value="2"/>
</dbReference>
<evidence type="ECO:0000313" key="2">
    <source>
        <dbReference type="EMBL" id="MDM0046218.1"/>
    </source>
</evidence>
<keyword evidence="3" id="KW-1185">Reference proteome</keyword>
<dbReference type="Pfam" id="PF04392">
    <property type="entry name" value="ABC_sub_bind"/>
    <property type="match status" value="1"/>
</dbReference>
<dbReference type="PANTHER" id="PTHR35271">
    <property type="entry name" value="ABC TRANSPORTER, SUBSTRATE-BINDING LIPOPROTEIN-RELATED"/>
    <property type="match status" value="1"/>
</dbReference>
<accession>A0ABT7NE55</accession>
<dbReference type="RefSeq" id="WP_286661303.1">
    <property type="nucleotide sequence ID" value="NZ_JASZYV010000003.1"/>
</dbReference>
<protein>
    <submittedName>
        <fullName evidence="2">ABC transporter substrate-binding protein</fullName>
    </submittedName>
</protein>
<dbReference type="Proteomes" id="UP001174908">
    <property type="component" value="Unassembled WGS sequence"/>
</dbReference>
<dbReference type="InterPro" id="IPR028082">
    <property type="entry name" value="Peripla_BP_I"/>
</dbReference>
<dbReference type="EMBL" id="JASZYV010000003">
    <property type="protein sequence ID" value="MDM0046218.1"/>
    <property type="molecule type" value="Genomic_DNA"/>
</dbReference>
<dbReference type="PANTHER" id="PTHR35271:SF1">
    <property type="entry name" value="ABC TRANSPORTER, SUBSTRATE-BINDING LIPOPROTEIN"/>
    <property type="match status" value="1"/>
</dbReference>